<evidence type="ECO:0000256" key="5">
    <source>
        <dbReference type="ARBA" id="ARBA00023239"/>
    </source>
</evidence>
<evidence type="ECO:0000313" key="8">
    <source>
        <dbReference type="EMBL" id="AXA35651.1"/>
    </source>
</evidence>
<dbReference type="InterPro" id="IPR002820">
    <property type="entry name" value="Mopterin_CF_biosynth-C_dom"/>
</dbReference>
<evidence type="ECO:0000256" key="2">
    <source>
        <dbReference type="ARBA" id="ARBA00005046"/>
    </source>
</evidence>
<feature type="domain" description="Molybdopterin cofactor biosynthesis C (MoaC)" evidence="7">
    <location>
        <begin position="1"/>
        <end position="135"/>
    </location>
</feature>
<dbReference type="EC" id="4.6.1.17" evidence="3"/>
<organism evidence="8 9">
    <name type="scientific">Sumerlaea chitinivorans</name>
    <dbReference type="NCBI Taxonomy" id="2250252"/>
    <lineage>
        <taxon>Bacteria</taxon>
        <taxon>Candidatus Sumerlaeota</taxon>
        <taxon>Candidatus Sumerlaeia</taxon>
        <taxon>Candidatus Sumerlaeales</taxon>
        <taxon>Candidatus Sumerlaeaceae</taxon>
        <taxon>Candidatus Sumerlaea</taxon>
    </lineage>
</organism>
<sequence length="153" mass="16344">MVDVSGKSPTHREAVAEGILRLPEPVSEAIRTGALPKGDFYATARIAGILAAKQTSTLIPLSHPLPLEHVQVEVWFDQKQKICARAKVVTDAKTGVEMEALTAVTVALLTVYDMLKALGKGMELGPIRLQSKTGGKSGEYAVPSLFEEDNSSS</sequence>
<dbReference type="CDD" id="cd01420">
    <property type="entry name" value="MoaC_PE"/>
    <property type="match status" value="1"/>
</dbReference>
<feature type="region of interest" description="Disordered" evidence="6">
    <location>
        <begin position="133"/>
        <end position="153"/>
    </location>
</feature>
<evidence type="ECO:0000259" key="7">
    <source>
        <dbReference type="Pfam" id="PF01967"/>
    </source>
</evidence>
<dbReference type="UniPathway" id="UPA00344"/>
<gene>
    <name evidence="8" type="ORF">BRCON_0874</name>
</gene>
<dbReference type="Gene3D" id="3.30.70.640">
    <property type="entry name" value="Molybdopterin cofactor biosynthesis C (MoaC) domain"/>
    <property type="match status" value="1"/>
</dbReference>
<dbReference type="AlphaFoldDB" id="A0A2Z4Y374"/>
<dbReference type="InterPro" id="IPR050105">
    <property type="entry name" value="MoCo_biosynth_MoaA/MoaC"/>
</dbReference>
<dbReference type="Pfam" id="PF01967">
    <property type="entry name" value="MoaC"/>
    <property type="match status" value="1"/>
</dbReference>
<evidence type="ECO:0000256" key="6">
    <source>
        <dbReference type="SAM" id="MobiDB-lite"/>
    </source>
</evidence>
<keyword evidence="4" id="KW-0501">Molybdenum cofactor biosynthesis</keyword>
<dbReference type="GO" id="GO:0006777">
    <property type="term" value="P:Mo-molybdopterin cofactor biosynthetic process"/>
    <property type="evidence" value="ECO:0007669"/>
    <property type="project" value="UniProtKB-KW"/>
</dbReference>
<protein>
    <recommendedName>
        <fullName evidence="3">cyclic pyranopterin monophosphate synthase</fullName>
        <ecNumber evidence="3">4.6.1.17</ecNumber>
    </recommendedName>
</protein>
<proteinExistence type="predicted"/>
<evidence type="ECO:0000256" key="1">
    <source>
        <dbReference type="ARBA" id="ARBA00001637"/>
    </source>
</evidence>
<evidence type="ECO:0000256" key="4">
    <source>
        <dbReference type="ARBA" id="ARBA00023150"/>
    </source>
</evidence>
<comment type="pathway">
    <text evidence="2">Cofactor biosynthesis; molybdopterin biosynthesis.</text>
</comment>
<dbReference type="KEGG" id="schv:BRCON_0874"/>
<dbReference type="GO" id="GO:0061799">
    <property type="term" value="F:cyclic pyranopterin monophosphate synthase activity"/>
    <property type="evidence" value="ECO:0007669"/>
    <property type="project" value="UniProtKB-EC"/>
</dbReference>
<dbReference type="EMBL" id="CP030759">
    <property type="protein sequence ID" value="AXA35651.1"/>
    <property type="molecule type" value="Genomic_DNA"/>
</dbReference>
<keyword evidence="5" id="KW-0456">Lyase</keyword>
<dbReference type="Proteomes" id="UP000262583">
    <property type="component" value="Chromosome"/>
</dbReference>
<dbReference type="InterPro" id="IPR036522">
    <property type="entry name" value="MoaC_sf"/>
</dbReference>
<dbReference type="InterPro" id="IPR023045">
    <property type="entry name" value="MoaC"/>
</dbReference>
<dbReference type="SUPFAM" id="SSF55040">
    <property type="entry name" value="Molybdenum cofactor biosynthesis protein C, MoaC"/>
    <property type="match status" value="1"/>
</dbReference>
<accession>A0A2Z4Y374</accession>
<dbReference type="PANTHER" id="PTHR22960">
    <property type="entry name" value="MOLYBDOPTERIN COFACTOR SYNTHESIS PROTEIN A"/>
    <property type="match status" value="1"/>
</dbReference>
<dbReference type="NCBIfam" id="TIGR00581">
    <property type="entry name" value="moaC"/>
    <property type="match status" value="1"/>
</dbReference>
<evidence type="ECO:0000313" key="9">
    <source>
        <dbReference type="Proteomes" id="UP000262583"/>
    </source>
</evidence>
<evidence type="ECO:0000256" key="3">
    <source>
        <dbReference type="ARBA" id="ARBA00012575"/>
    </source>
</evidence>
<dbReference type="InterPro" id="IPR047594">
    <property type="entry name" value="MoaC_bact/euk"/>
</dbReference>
<comment type="catalytic activity">
    <reaction evidence="1">
        <text>(8S)-3',8-cyclo-7,8-dihydroguanosine 5'-triphosphate = cyclic pyranopterin phosphate + diphosphate</text>
        <dbReference type="Rhea" id="RHEA:49580"/>
        <dbReference type="ChEBI" id="CHEBI:33019"/>
        <dbReference type="ChEBI" id="CHEBI:59648"/>
        <dbReference type="ChEBI" id="CHEBI:131766"/>
        <dbReference type="EC" id="4.6.1.17"/>
    </reaction>
</comment>
<dbReference type="NCBIfam" id="NF006870">
    <property type="entry name" value="PRK09364.1"/>
    <property type="match status" value="1"/>
</dbReference>
<reference evidence="8 9" key="1">
    <citation type="submission" date="2018-05" db="EMBL/GenBank/DDBJ databases">
        <title>A metagenomic window into the 2 km-deep terrestrial subsurface aquifer revealed taxonomically and functionally diverse microbial community comprising novel uncultured bacterial lineages.</title>
        <authorList>
            <person name="Kadnikov V.V."/>
            <person name="Mardanov A.V."/>
            <person name="Beletsky A.V."/>
            <person name="Banks D."/>
            <person name="Pimenov N.V."/>
            <person name="Frank Y.A."/>
            <person name="Karnachuk O.V."/>
            <person name="Ravin N.V."/>
        </authorList>
    </citation>
    <scope>NUCLEOTIDE SEQUENCE [LARGE SCALE GENOMIC DNA]</scope>
    <source>
        <strain evidence="8">BY</strain>
    </source>
</reference>
<name>A0A2Z4Y374_SUMC1</name>